<dbReference type="EMBL" id="JXKH01000011">
    <property type="protein sequence ID" value="OJG17324.1"/>
    <property type="molecule type" value="Genomic_DNA"/>
</dbReference>
<dbReference type="InterPro" id="IPR001539">
    <property type="entry name" value="Peptidase_U32"/>
</dbReference>
<evidence type="ECO:0000313" key="2">
    <source>
        <dbReference type="Proteomes" id="UP000181884"/>
    </source>
</evidence>
<protein>
    <submittedName>
        <fullName evidence="1">U32 family peptidase</fullName>
    </submittedName>
</protein>
<dbReference type="AlphaFoldDB" id="A0A1L8RC78"/>
<reference evidence="1 2" key="1">
    <citation type="submission" date="2014-12" db="EMBL/GenBank/DDBJ databases">
        <title>Draft genome sequences of 29 type strains of Enterococci.</title>
        <authorList>
            <person name="Zhong Z."/>
            <person name="Sun Z."/>
            <person name="Liu W."/>
            <person name="Zhang W."/>
            <person name="Zhang H."/>
        </authorList>
    </citation>
    <scope>NUCLEOTIDE SEQUENCE [LARGE SCALE GENOMIC DNA]</scope>
    <source>
        <strain evidence="1 2">DSM 17029</strain>
    </source>
</reference>
<dbReference type="InterPro" id="IPR051454">
    <property type="entry name" value="RNA/ubiquinone_mod_enzymes"/>
</dbReference>
<dbReference type="STRING" id="214095.RU97_GL000612"/>
<dbReference type="RefSeq" id="WP_067396196.1">
    <property type="nucleotide sequence ID" value="NZ_JXKH01000011.1"/>
</dbReference>
<proteinExistence type="predicted"/>
<evidence type="ECO:0000313" key="1">
    <source>
        <dbReference type="EMBL" id="OJG17324.1"/>
    </source>
</evidence>
<accession>A0A1L8RC78</accession>
<dbReference type="PANTHER" id="PTHR30217:SF12">
    <property type="entry name" value="U32 FAMILY PEPTIDASE"/>
    <property type="match status" value="1"/>
</dbReference>
<dbReference type="PANTHER" id="PTHR30217">
    <property type="entry name" value="PEPTIDASE U32 FAMILY"/>
    <property type="match status" value="1"/>
</dbReference>
<comment type="caution">
    <text evidence="1">The sequence shown here is derived from an EMBL/GenBank/DDBJ whole genome shotgun (WGS) entry which is preliminary data.</text>
</comment>
<keyword evidence="2" id="KW-1185">Reference proteome</keyword>
<dbReference type="Proteomes" id="UP000181884">
    <property type="component" value="Unassembled WGS sequence"/>
</dbReference>
<organism evidence="1 2">
    <name type="scientific">Enterococcus canis</name>
    <dbReference type="NCBI Taxonomy" id="214095"/>
    <lineage>
        <taxon>Bacteria</taxon>
        <taxon>Bacillati</taxon>
        <taxon>Bacillota</taxon>
        <taxon>Bacilli</taxon>
        <taxon>Lactobacillales</taxon>
        <taxon>Enterococcaceae</taxon>
        <taxon>Enterococcus</taxon>
    </lineage>
</organism>
<sequence length="306" mass="34752">MISISATVESIEQAQALLDSGIDTLYFGEEHFGLRLPQSFSREEQQQLTELAHQQGAKVTIAVNGIMHPEKMKEVPAYLDFLASIHVDQIMVGDPGIIYLLRKGEYDLPFIYDGETLVTNSRQMNFWHQKGALGSVLAREVPFGEMIKISEKLAGFAEVQVYGATCIHQSKRPLLTNYYHFTRNEERADKERGLFLAEPQDPDTHYSIFEDEHGTHIFATNDLNLMAQLAELTTYGYTHWKLDGLFTKGANFVEIARRFVAAKELLESQQWSQMAADKLTAEVAKYHPKERELDTGFYAIDPEAIK</sequence>
<dbReference type="Pfam" id="PF01136">
    <property type="entry name" value="Peptidase_U32"/>
    <property type="match status" value="1"/>
</dbReference>
<name>A0A1L8RC78_9ENTE</name>
<gene>
    <name evidence="1" type="ORF">RU97_GL000612</name>
</gene>